<dbReference type="EMBL" id="GG657449">
    <property type="protein sequence ID" value="OAT04993.1"/>
    <property type="molecule type" value="Genomic_DNA"/>
</dbReference>
<dbReference type="RefSeq" id="XP_031576478.1">
    <property type="nucleotide sequence ID" value="XM_031720343.1"/>
</dbReference>
<protein>
    <submittedName>
        <fullName evidence="2">Uncharacterized protein</fullName>
    </submittedName>
</protein>
<dbReference type="AlphaFoldDB" id="A0A179UBA2"/>
<dbReference type="STRING" id="559298.A0A179UBA2"/>
<dbReference type="KEGG" id="bgh:BDBG_01454"/>
<proteinExistence type="predicted"/>
<feature type="region of interest" description="Disordered" evidence="1">
    <location>
        <begin position="265"/>
        <end position="284"/>
    </location>
</feature>
<feature type="compositionally biased region" description="Low complexity" evidence="1">
    <location>
        <begin position="266"/>
        <end position="284"/>
    </location>
</feature>
<name>A0A179UBA2_BLAGS</name>
<sequence length="420" mass="45980">MESSSSEEQALISALEVLLSASSERLLQLRARVQKTIGQISRQLASVQSPSSVAFLDSLLECSHNITTYLDKPASEQMRQTWTIEDPRITDMRKGKRATSQEKYLHFFAERSLALEKEAWERHETGSAQVDNLMRDLNSASEDHNGTIKQFLHYKGFKDTKFIYEGVKRGEKIVVNERLYPTRRGLTTVAAFQPALFRRISYEIEQMNKIIELLRNGPQNGLSSHTLIETMPLIGSGLPSENGTQEPSGINATEELSEDNIQGADSISIGSESPNSSAGSNNNGQATVSEAVAYPAVMGGLPMLATVASTFGNSDEDIQTGIDLAQVGNSGNTDLNQQTAPPVQDDLCISDPHMVPTTPFFDVATNSHMVPTTPFFNVATNSHMVPTAPFFDTVYDTGTSHPDMASNLHVIHASNETSHF</sequence>
<reference evidence="3" key="1">
    <citation type="journal article" date="2015" name="PLoS Genet.">
        <title>The dynamic genome and transcriptome of the human fungal pathogen Blastomyces and close relative Emmonsia.</title>
        <authorList>
            <person name="Munoz J.F."/>
            <person name="Gauthier G.M."/>
            <person name="Desjardins C.A."/>
            <person name="Gallo J.E."/>
            <person name="Holder J."/>
            <person name="Sullivan T.D."/>
            <person name="Marty A.J."/>
            <person name="Carmen J.C."/>
            <person name="Chen Z."/>
            <person name="Ding L."/>
            <person name="Gujja S."/>
            <person name="Magrini V."/>
            <person name="Misas E."/>
            <person name="Mitreva M."/>
            <person name="Priest M."/>
            <person name="Saif S."/>
            <person name="Whiston E.A."/>
            <person name="Young S."/>
            <person name="Zeng Q."/>
            <person name="Goldman W.E."/>
            <person name="Mardis E.R."/>
            <person name="Taylor J.W."/>
            <person name="McEwen J.G."/>
            <person name="Clay O.K."/>
            <person name="Klein B.S."/>
            <person name="Cuomo C.A."/>
        </authorList>
    </citation>
    <scope>NUCLEOTIDE SEQUENCE [LARGE SCALE GENOMIC DNA]</scope>
    <source>
        <strain evidence="3">SLH14081</strain>
    </source>
</reference>
<accession>A0A179UBA2</accession>
<evidence type="ECO:0000256" key="1">
    <source>
        <dbReference type="SAM" id="MobiDB-lite"/>
    </source>
</evidence>
<keyword evidence="3" id="KW-1185">Reference proteome</keyword>
<dbReference type="GeneID" id="8507348"/>
<dbReference type="Proteomes" id="UP000002038">
    <property type="component" value="Unassembled WGS sequence"/>
</dbReference>
<evidence type="ECO:0000313" key="2">
    <source>
        <dbReference type="EMBL" id="OAT04993.1"/>
    </source>
</evidence>
<dbReference type="OrthoDB" id="4367723at2759"/>
<gene>
    <name evidence="2" type="ORF">BDBG_01454</name>
</gene>
<dbReference type="VEuPathDB" id="FungiDB:BDBG_01454"/>
<evidence type="ECO:0000313" key="3">
    <source>
        <dbReference type="Proteomes" id="UP000002038"/>
    </source>
</evidence>
<organism evidence="2 3">
    <name type="scientific">Blastomyces gilchristii (strain SLH14081)</name>
    <name type="common">Blastomyces dermatitidis</name>
    <dbReference type="NCBI Taxonomy" id="559298"/>
    <lineage>
        <taxon>Eukaryota</taxon>
        <taxon>Fungi</taxon>
        <taxon>Dikarya</taxon>
        <taxon>Ascomycota</taxon>
        <taxon>Pezizomycotina</taxon>
        <taxon>Eurotiomycetes</taxon>
        <taxon>Eurotiomycetidae</taxon>
        <taxon>Onygenales</taxon>
        <taxon>Ajellomycetaceae</taxon>
        <taxon>Blastomyces</taxon>
    </lineage>
</organism>